<feature type="compositionally biased region" description="Basic and acidic residues" evidence="1">
    <location>
        <begin position="222"/>
        <end position="246"/>
    </location>
</feature>
<proteinExistence type="predicted"/>
<feature type="compositionally biased region" description="Basic and acidic residues" evidence="1">
    <location>
        <begin position="332"/>
        <end position="357"/>
    </location>
</feature>
<feature type="compositionally biased region" description="Low complexity" evidence="1">
    <location>
        <begin position="291"/>
        <end position="322"/>
    </location>
</feature>
<feature type="compositionally biased region" description="Basic residues" evidence="1">
    <location>
        <begin position="1"/>
        <end position="10"/>
    </location>
</feature>
<feature type="compositionally biased region" description="Basic residues" evidence="1">
    <location>
        <begin position="180"/>
        <end position="194"/>
    </location>
</feature>
<evidence type="ECO:0000256" key="1">
    <source>
        <dbReference type="SAM" id="MobiDB-lite"/>
    </source>
</evidence>
<feature type="compositionally biased region" description="Basic and acidic residues" evidence="1">
    <location>
        <begin position="463"/>
        <end position="546"/>
    </location>
</feature>
<feature type="compositionally biased region" description="Basic and acidic residues" evidence="1">
    <location>
        <begin position="257"/>
        <end position="267"/>
    </location>
</feature>
<feature type="compositionally biased region" description="Basic and acidic residues" evidence="1">
    <location>
        <begin position="596"/>
        <end position="605"/>
    </location>
</feature>
<dbReference type="PANTHER" id="PTHR13585">
    <property type="entry name" value="CHASCON, ISOFORM D-RELATED"/>
    <property type="match status" value="1"/>
</dbReference>
<dbReference type="InterPro" id="IPR052824">
    <property type="entry name" value="m6A_RNA_Methylation_Regulator"/>
</dbReference>
<dbReference type="GO" id="GO:0016607">
    <property type="term" value="C:nuclear speck"/>
    <property type="evidence" value="ECO:0007669"/>
    <property type="project" value="TreeGrafter"/>
</dbReference>
<feature type="compositionally biased region" description="Basic and acidic residues" evidence="1">
    <location>
        <begin position="65"/>
        <end position="141"/>
    </location>
</feature>
<evidence type="ECO:0000313" key="2">
    <source>
        <dbReference type="EMBL" id="OWK00976.1"/>
    </source>
</evidence>
<organism evidence="2 3">
    <name type="scientific">Cervus elaphus hippelaphus</name>
    <name type="common">European red deer</name>
    <dbReference type="NCBI Taxonomy" id="46360"/>
    <lineage>
        <taxon>Eukaryota</taxon>
        <taxon>Metazoa</taxon>
        <taxon>Chordata</taxon>
        <taxon>Craniata</taxon>
        <taxon>Vertebrata</taxon>
        <taxon>Euteleostomi</taxon>
        <taxon>Mammalia</taxon>
        <taxon>Eutheria</taxon>
        <taxon>Laurasiatheria</taxon>
        <taxon>Artiodactyla</taxon>
        <taxon>Ruminantia</taxon>
        <taxon>Pecora</taxon>
        <taxon>Cervidae</taxon>
        <taxon>Cervinae</taxon>
        <taxon>Cervus</taxon>
    </lineage>
</organism>
<feature type="compositionally biased region" description="Basic residues" evidence="1">
    <location>
        <begin position="142"/>
        <end position="153"/>
    </location>
</feature>
<evidence type="ECO:0000313" key="3">
    <source>
        <dbReference type="Proteomes" id="UP000242450"/>
    </source>
</evidence>
<gene>
    <name evidence="2" type="ORF">Celaphus_00016523</name>
</gene>
<accession>A0A212C4T0</accession>
<comment type="caution">
    <text evidence="2">The sequence shown here is derived from an EMBL/GenBank/DDBJ whole genome shotgun (WGS) entry which is preliminary data.</text>
</comment>
<dbReference type="Proteomes" id="UP000242450">
    <property type="component" value="Chromosome 30"/>
</dbReference>
<name>A0A212C4T0_CEREH</name>
<evidence type="ECO:0008006" key="4">
    <source>
        <dbReference type="Google" id="ProtNLM"/>
    </source>
</evidence>
<keyword evidence="3" id="KW-1185">Reference proteome</keyword>
<feature type="compositionally biased region" description="Basic and acidic residues" evidence="1">
    <location>
        <begin position="400"/>
        <end position="455"/>
    </location>
</feature>
<reference evidence="2 3" key="1">
    <citation type="journal article" date="2018" name="Mol. Genet. Genomics">
        <title>The red deer Cervus elaphus genome CerEla1.0: sequencing, annotating, genes, and chromosomes.</title>
        <authorList>
            <person name="Bana N.A."/>
            <person name="Nyiri A."/>
            <person name="Nagy J."/>
            <person name="Frank K."/>
            <person name="Nagy T."/>
            <person name="Steger V."/>
            <person name="Schiller M."/>
            <person name="Lakatos P."/>
            <person name="Sugar L."/>
            <person name="Horn P."/>
            <person name="Barta E."/>
            <person name="Orosz L."/>
        </authorList>
    </citation>
    <scope>NUCLEOTIDE SEQUENCE [LARGE SCALE GENOMIC DNA]</scope>
    <source>
        <strain evidence="2">Hungarian</strain>
    </source>
</reference>
<feature type="compositionally biased region" description="Pro residues" evidence="1">
    <location>
        <begin position="281"/>
        <end position="290"/>
    </location>
</feature>
<feature type="compositionally biased region" description="Basic and acidic residues" evidence="1">
    <location>
        <begin position="553"/>
        <end position="588"/>
    </location>
</feature>
<dbReference type="EMBL" id="MKHE01000030">
    <property type="protein sequence ID" value="OWK00976.1"/>
    <property type="molecule type" value="Genomic_DNA"/>
</dbReference>
<protein>
    <recommendedName>
        <fullName evidence="4">ZC3H13</fullName>
    </recommendedName>
</protein>
<feature type="compositionally biased region" description="Basic and acidic residues" evidence="1">
    <location>
        <begin position="382"/>
        <end position="392"/>
    </location>
</feature>
<dbReference type="PANTHER" id="PTHR13585:SF19">
    <property type="entry name" value="ZINC FINGER CCCH DOMAIN-CONTAINING PROTEIN 13"/>
    <property type="match status" value="1"/>
</dbReference>
<dbReference type="OrthoDB" id="6022762at2759"/>
<sequence>MEASSIRKRYRNEGSPSPRQSPKRRREHSPDSDAYNSGDDKNEKHRLLSQVVRPQESRSLSPSHLTEDRQGRWREDDRKPERKESSRRYEELDFKEKVSSVDKQREQTEITESSRTRSQDLTGHHPSEDRDISDGAHEENKRKAKIQKKPIKRKKDDDVGVGRGNTETVSEDGQVFSPKKGQKKKSVEKKRKRSRGDSDISDEETVQQSKKKRGPRTPPITAKEELADMSSDKDGALEDPQKKEDTAFSDWSDEDVPDRTDMTEPEHVATAATPGRTPSPSSLPPPPPPLAAAATTPAAAFGTSTTTISTSALLTTNTSFTSEDSHRKCHRTRAEKVEAPHVTIEDAPHRKPVDQKRSSSLGSNRSNRSHTSGRLRSPSNDSAHRSGDDQNGRKRVLHSGSRDREKTKSLEITGERKSRIDQLKRGEPSRSTSSDRQDSRSHSSRRSSPESDRQVHSRSGSFDSRERLQERDRYEHERERERERRDVRQRDWERDADKDWPRNRDRDRLRERERERDKRRDLDRERERLLSDALERDRERDRDRTFEGSQVESVKRSEVKLESEHDRDLEVGSRDTGALDKERLDKDLGSVQGFEDTSKAERTESVEGDDESKLDDAHSLGSGAGEGYEPISDDELDEILAGDAEKREDQQDEEKMPDPLDVIDVDWSGLMPKHPKEPREPGAALLKFTPGAVMLRVGISKKLAGPELFTKVKETCQRLLEKPKDVDSLFEHELGALNMAALLRKEERANLLSNLGPCCKALCFRRDSAIRKQLVKNEKGTVKQAYTNAPVVDNELLRLSLRLFKRKTMCQAPGPEKTEDNKLSQSSIQQELCVS</sequence>
<feature type="region of interest" description="Disordered" evidence="1">
    <location>
        <begin position="1"/>
        <end position="633"/>
    </location>
</feature>
<dbReference type="AlphaFoldDB" id="A0A212C4T0"/>